<evidence type="ECO:0000256" key="2">
    <source>
        <dbReference type="ARBA" id="ARBA00005582"/>
    </source>
</evidence>
<organism evidence="6 7">
    <name type="scientific">Gordonia hydrophobica</name>
    <dbReference type="NCBI Taxonomy" id="40516"/>
    <lineage>
        <taxon>Bacteria</taxon>
        <taxon>Bacillati</taxon>
        <taxon>Actinomycetota</taxon>
        <taxon>Actinomycetes</taxon>
        <taxon>Mycobacteriales</taxon>
        <taxon>Gordoniaceae</taxon>
        <taxon>Gordonia</taxon>
    </lineage>
</organism>
<comment type="cofactor">
    <cofactor evidence="1">
        <name>Mg(2+)</name>
        <dbReference type="ChEBI" id="CHEBI:18420"/>
    </cofactor>
</comment>
<protein>
    <submittedName>
        <fullName evidence="6">NUDIX domain-containing protein</fullName>
    </submittedName>
</protein>
<dbReference type="InterPro" id="IPR015797">
    <property type="entry name" value="NUDIX_hydrolase-like_dom_sf"/>
</dbReference>
<evidence type="ECO:0000256" key="1">
    <source>
        <dbReference type="ARBA" id="ARBA00001946"/>
    </source>
</evidence>
<dbReference type="PROSITE" id="PS51462">
    <property type="entry name" value="NUDIX"/>
    <property type="match status" value="1"/>
</dbReference>
<dbReference type="Pfam" id="PF00293">
    <property type="entry name" value="NUDIX"/>
    <property type="match status" value="1"/>
</dbReference>
<accession>A0ABZ2UCE8</accession>
<name>A0ABZ2UCE8_9ACTN</name>
<evidence type="ECO:0000313" key="6">
    <source>
        <dbReference type="EMBL" id="WYY09614.1"/>
    </source>
</evidence>
<keyword evidence="7" id="KW-1185">Reference proteome</keyword>
<dbReference type="InterPro" id="IPR020084">
    <property type="entry name" value="NUDIX_hydrolase_CS"/>
</dbReference>
<dbReference type="Gene3D" id="3.90.79.10">
    <property type="entry name" value="Nucleoside Triphosphate Pyrophosphohydrolase"/>
    <property type="match status" value="1"/>
</dbReference>
<gene>
    <name evidence="6" type="ORF">RVF87_14350</name>
</gene>
<comment type="similarity">
    <text evidence="2 4">Belongs to the Nudix hydrolase family.</text>
</comment>
<dbReference type="PROSITE" id="PS00893">
    <property type="entry name" value="NUDIX_BOX"/>
    <property type="match status" value="1"/>
</dbReference>
<evidence type="ECO:0000256" key="4">
    <source>
        <dbReference type="RuleBase" id="RU003476"/>
    </source>
</evidence>
<evidence type="ECO:0000256" key="3">
    <source>
        <dbReference type="ARBA" id="ARBA00022801"/>
    </source>
</evidence>
<dbReference type="PANTHER" id="PTHR43046">
    <property type="entry name" value="GDP-MANNOSE MANNOSYL HYDROLASE"/>
    <property type="match status" value="1"/>
</dbReference>
<dbReference type="PRINTS" id="PR00502">
    <property type="entry name" value="NUDIXFAMILY"/>
</dbReference>
<dbReference type="Proteomes" id="UP001479933">
    <property type="component" value="Chromosome"/>
</dbReference>
<keyword evidence="3 4" id="KW-0378">Hydrolase</keyword>
<feature type="domain" description="Nudix hydrolase" evidence="5">
    <location>
        <begin position="2"/>
        <end position="129"/>
    </location>
</feature>
<dbReference type="PANTHER" id="PTHR43046:SF2">
    <property type="entry name" value="8-OXO-DGTP DIPHOSPHATASE-RELATED"/>
    <property type="match status" value="1"/>
</dbReference>
<dbReference type="EMBL" id="CP136137">
    <property type="protein sequence ID" value="WYY09614.1"/>
    <property type="molecule type" value="Genomic_DNA"/>
</dbReference>
<dbReference type="InterPro" id="IPR020476">
    <property type="entry name" value="Nudix_hydrolase"/>
</dbReference>
<dbReference type="SUPFAM" id="SSF55811">
    <property type="entry name" value="Nudix"/>
    <property type="match status" value="1"/>
</dbReference>
<proteinExistence type="inferred from homology"/>
<dbReference type="CDD" id="cd04690">
    <property type="entry name" value="NUDIX_Hydrolase"/>
    <property type="match status" value="1"/>
</dbReference>
<evidence type="ECO:0000259" key="5">
    <source>
        <dbReference type="PROSITE" id="PS51462"/>
    </source>
</evidence>
<dbReference type="InterPro" id="IPR000086">
    <property type="entry name" value="NUDIX_hydrolase_dom"/>
</dbReference>
<evidence type="ECO:0000313" key="7">
    <source>
        <dbReference type="Proteomes" id="UP001479933"/>
    </source>
</evidence>
<sequence>MTDRVIVSAVVLRDERGRVLTVRKQGSTLFMFPGGKLDPGETFAEAAVREAREELGVDLEVTSLTRLGEFTADAANEAGFTVVAEVFEHPLVGEPAASAEIAELAWVDPADGARDDIAPLLRDAVFPVLG</sequence>
<reference evidence="6 7" key="1">
    <citation type="journal article" date="2023" name="Virus Evol.">
        <title>Computational host range prediction-The good, the bad, and the ugly.</title>
        <authorList>
            <person name="Howell A.A."/>
            <person name="Versoza C.J."/>
            <person name="Pfeifer S.P."/>
        </authorList>
    </citation>
    <scope>NUCLEOTIDE SEQUENCE [LARGE SCALE GENOMIC DNA]</scope>
    <source>
        <strain evidence="6 7">1610/1b</strain>
    </source>
</reference>